<dbReference type="EMBL" id="CABVIE010000001">
    <property type="protein sequence ID" value="VVO54836.1"/>
    <property type="molecule type" value="Genomic_DNA"/>
</dbReference>
<gene>
    <name evidence="2" type="ORF">PS900_00490</name>
</gene>
<organism evidence="2 3">
    <name type="scientific">Pseudomonas fluorescens</name>
    <dbReference type="NCBI Taxonomy" id="294"/>
    <lineage>
        <taxon>Bacteria</taxon>
        <taxon>Pseudomonadati</taxon>
        <taxon>Pseudomonadota</taxon>
        <taxon>Gammaproteobacteria</taxon>
        <taxon>Pseudomonadales</taxon>
        <taxon>Pseudomonadaceae</taxon>
        <taxon>Pseudomonas</taxon>
    </lineage>
</organism>
<comment type="caution">
    <text evidence="2">The sequence shown here is derived from an EMBL/GenBank/DDBJ whole genome shotgun (WGS) entry which is preliminary data.</text>
</comment>
<evidence type="ECO:0000313" key="2">
    <source>
        <dbReference type="EMBL" id="VVO54836.1"/>
    </source>
</evidence>
<protein>
    <recommendedName>
        <fullName evidence="4">Lipoprotein</fullName>
    </recommendedName>
</protein>
<evidence type="ECO:0000313" key="3">
    <source>
        <dbReference type="Proteomes" id="UP000325723"/>
    </source>
</evidence>
<dbReference type="PROSITE" id="PS51257">
    <property type="entry name" value="PROKAR_LIPOPROTEIN"/>
    <property type="match status" value="1"/>
</dbReference>
<dbReference type="AlphaFoldDB" id="A0A8H2RFX0"/>
<dbReference type="RefSeq" id="WP_150756865.1">
    <property type="nucleotide sequence ID" value="NZ_CABVIE010000001.1"/>
</dbReference>
<feature type="signal peptide" evidence="1">
    <location>
        <begin position="1"/>
        <end position="19"/>
    </location>
</feature>
<proteinExistence type="predicted"/>
<sequence>MKKVLILMLATLIAGCSTSGTSILIGEGGALPPTDPSSISLLLEPPQKKHAVVALVEGVAATDDYFTKAKTEAAAITAMKEEAARIGANAIVLTGKGTQPYGQVTVGNSTGSEYGSATATGFNANAYATTVSSAMGWEKITFSGTAIRYTDEGE</sequence>
<evidence type="ECO:0000256" key="1">
    <source>
        <dbReference type="SAM" id="SignalP"/>
    </source>
</evidence>
<name>A0A8H2RFX0_PSEFL</name>
<keyword evidence="1" id="KW-0732">Signal</keyword>
<feature type="chain" id="PRO_5034533216" description="Lipoprotein" evidence="1">
    <location>
        <begin position="20"/>
        <end position="154"/>
    </location>
</feature>
<reference evidence="2 3" key="1">
    <citation type="submission" date="2019-09" db="EMBL/GenBank/DDBJ databases">
        <authorList>
            <person name="Chandra G."/>
            <person name="Truman W A."/>
        </authorList>
    </citation>
    <scope>NUCLEOTIDE SEQUENCE [LARGE SCALE GENOMIC DNA]</scope>
    <source>
        <strain evidence="2">PS900</strain>
    </source>
</reference>
<evidence type="ECO:0008006" key="4">
    <source>
        <dbReference type="Google" id="ProtNLM"/>
    </source>
</evidence>
<accession>A0A8H2RFX0</accession>
<dbReference type="Proteomes" id="UP000325723">
    <property type="component" value="Unassembled WGS sequence"/>
</dbReference>